<evidence type="ECO:0000313" key="2">
    <source>
        <dbReference type="Proteomes" id="UP001202867"/>
    </source>
</evidence>
<dbReference type="Pfam" id="PF08238">
    <property type="entry name" value="Sel1"/>
    <property type="match status" value="5"/>
</dbReference>
<accession>A0ABT0DQ09</accession>
<dbReference type="Proteomes" id="UP001202867">
    <property type="component" value="Unassembled WGS sequence"/>
</dbReference>
<reference evidence="1 2" key="1">
    <citation type="submission" date="2022-04" db="EMBL/GenBank/DDBJ databases">
        <authorList>
            <person name="Grouzdev D.S."/>
            <person name="Pantiukh K.S."/>
            <person name="Krutkina M.S."/>
        </authorList>
    </citation>
    <scope>NUCLEOTIDE SEQUENCE [LARGE SCALE GENOMIC DNA]</scope>
    <source>
        <strain evidence="1 2">Jip08</strain>
    </source>
</reference>
<dbReference type="EMBL" id="JALKCG010000006">
    <property type="protein sequence ID" value="MCK0209274.1"/>
    <property type="molecule type" value="Genomic_DNA"/>
</dbReference>
<gene>
    <name evidence="1" type="ORF">MWN33_14655</name>
</gene>
<dbReference type="SUPFAM" id="SSF81901">
    <property type="entry name" value="HCP-like"/>
    <property type="match status" value="2"/>
</dbReference>
<proteinExistence type="predicted"/>
<organism evidence="1 2">
    <name type="scientific">Ancylobacter koreensis</name>
    <dbReference type="NCBI Taxonomy" id="266121"/>
    <lineage>
        <taxon>Bacteria</taxon>
        <taxon>Pseudomonadati</taxon>
        <taxon>Pseudomonadota</taxon>
        <taxon>Alphaproteobacteria</taxon>
        <taxon>Hyphomicrobiales</taxon>
        <taxon>Xanthobacteraceae</taxon>
        <taxon>Ancylobacter</taxon>
    </lineage>
</organism>
<dbReference type="InterPro" id="IPR052945">
    <property type="entry name" value="Mitotic_Regulator"/>
</dbReference>
<sequence>MRDEWISFTELQRMGPELLRERISEQPGQAARWVEAAALNGLVNAQIAWGQMLVDGHGVARDPQAGLRWFRVAAEAGSAEGINMVGRCHELGWGVPADPRAAACYYRQAAEAGHGWAQFNLATLLLHGSGVAPDRREALAWYARAARRGDARAKAMSMIGRYLELGWDRAARPAAALRWYARGAAGDDYRGLFDHARLTLELTGDVGRAREGFARAIERGVPAFCRHVAEALRAAPQPELRRLALHALERAAETGEPADLRRYAGALAEGLGGTPDPQTAARLFARAREAEQAGLAVPREDLASRPPAGPRTRLAALVRQMKAALTLRHNPR</sequence>
<evidence type="ECO:0000313" key="1">
    <source>
        <dbReference type="EMBL" id="MCK0209274.1"/>
    </source>
</evidence>
<comment type="caution">
    <text evidence="1">The sequence shown here is derived from an EMBL/GenBank/DDBJ whole genome shotgun (WGS) entry which is preliminary data.</text>
</comment>
<dbReference type="InterPro" id="IPR006597">
    <property type="entry name" value="Sel1-like"/>
</dbReference>
<dbReference type="SMART" id="SM00671">
    <property type="entry name" value="SEL1"/>
    <property type="match status" value="5"/>
</dbReference>
<reference evidence="2" key="2">
    <citation type="submission" date="2023-07" db="EMBL/GenBank/DDBJ databases">
        <title>Ancylobacter moscoviensis sp. nov., facultatively methylotrophic bacteria from activated sludge and the reclassification of Starkeya novella (Starkey 1934) Kelly et al. 2000 as Ancylobacter novellus comb. nov., Starkeya koreensis Im et al. 2006 as Ancylobacter koreensis comb.nov., Angulomicrobium tetraedrale Vasil'eva et al. 1986 as Ancylobacter tetraedralis comb. nov., Angulomicrobium amanitiforme Fritz et al. 2004 as Ancylobacter amanitiformis comb. nov. and Methylorhabdus multivorans Doronina et al. 1996 as Ancylobacter multivorans comb. nov. and emended description of the genus Ancylobacter.</title>
        <authorList>
            <person name="Doronina N."/>
            <person name="Chemodurova A."/>
            <person name="Grouzdev D."/>
            <person name="Koziaeva V."/>
            <person name="Shi W."/>
            <person name="Wu L."/>
            <person name="Kaparullina E."/>
        </authorList>
    </citation>
    <scope>NUCLEOTIDE SEQUENCE [LARGE SCALE GENOMIC DNA]</scope>
    <source>
        <strain evidence="2">Jip08</strain>
    </source>
</reference>
<name>A0ABT0DQ09_9HYPH</name>
<dbReference type="InterPro" id="IPR011990">
    <property type="entry name" value="TPR-like_helical_dom_sf"/>
</dbReference>
<dbReference type="PANTHER" id="PTHR43628:SF1">
    <property type="entry name" value="CHITIN SYNTHASE REGULATORY FACTOR 2-RELATED"/>
    <property type="match status" value="1"/>
</dbReference>
<dbReference type="PANTHER" id="PTHR43628">
    <property type="entry name" value="ACTIVATOR OF C KINASE PROTEIN 1-RELATED"/>
    <property type="match status" value="1"/>
</dbReference>
<dbReference type="Gene3D" id="1.25.40.10">
    <property type="entry name" value="Tetratricopeptide repeat domain"/>
    <property type="match status" value="1"/>
</dbReference>
<dbReference type="RefSeq" id="WP_247201780.1">
    <property type="nucleotide sequence ID" value="NZ_JALKCG010000006.1"/>
</dbReference>
<keyword evidence="2" id="KW-1185">Reference proteome</keyword>
<protein>
    <submittedName>
        <fullName evidence="1">Sel1 repeat family protein</fullName>
    </submittedName>
</protein>